<sequence>MDEVLQPVPIPKVGEIKVVQVCEGEWWAARSVTEAVDAATKGIELDDDEFSRRYGDAREVAPAELRTLFLSDQSGREMSCAGVLQLMVDAGHPFPCRFATLERCD</sequence>
<dbReference type="Proteomes" id="UP001595791">
    <property type="component" value="Unassembled WGS sequence"/>
</dbReference>
<keyword evidence="2" id="KW-1185">Reference proteome</keyword>
<organism evidence="1 2">
    <name type="scientific">Chitinimonas lacunae</name>
    <dbReference type="NCBI Taxonomy" id="1963018"/>
    <lineage>
        <taxon>Bacteria</taxon>
        <taxon>Pseudomonadati</taxon>
        <taxon>Pseudomonadota</taxon>
        <taxon>Betaproteobacteria</taxon>
        <taxon>Neisseriales</taxon>
        <taxon>Chitinibacteraceae</taxon>
        <taxon>Chitinimonas</taxon>
    </lineage>
</organism>
<evidence type="ECO:0000313" key="2">
    <source>
        <dbReference type="Proteomes" id="UP001595791"/>
    </source>
</evidence>
<gene>
    <name evidence="1" type="ORF">ACFOW7_21855</name>
</gene>
<name>A0ABV8MX73_9NEIS</name>
<evidence type="ECO:0000313" key="1">
    <source>
        <dbReference type="EMBL" id="MFC4161985.1"/>
    </source>
</evidence>
<dbReference type="RefSeq" id="WP_378168715.1">
    <property type="nucleotide sequence ID" value="NZ_JBHSBU010000004.1"/>
</dbReference>
<accession>A0ABV8MX73</accession>
<reference evidence="2" key="1">
    <citation type="journal article" date="2019" name="Int. J. Syst. Evol. Microbiol.">
        <title>The Global Catalogue of Microorganisms (GCM) 10K type strain sequencing project: providing services to taxonomists for standard genome sequencing and annotation.</title>
        <authorList>
            <consortium name="The Broad Institute Genomics Platform"/>
            <consortium name="The Broad Institute Genome Sequencing Center for Infectious Disease"/>
            <person name="Wu L."/>
            <person name="Ma J."/>
        </authorList>
    </citation>
    <scope>NUCLEOTIDE SEQUENCE [LARGE SCALE GENOMIC DNA]</scope>
    <source>
        <strain evidence="2">LMG 29894</strain>
    </source>
</reference>
<proteinExistence type="predicted"/>
<comment type="caution">
    <text evidence="1">The sequence shown here is derived from an EMBL/GenBank/DDBJ whole genome shotgun (WGS) entry which is preliminary data.</text>
</comment>
<dbReference type="EMBL" id="JBHSBU010000004">
    <property type="protein sequence ID" value="MFC4161985.1"/>
    <property type="molecule type" value="Genomic_DNA"/>
</dbReference>
<protein>
    <submittedName>
        <fullName evidence="1">Uncharacterized protein</fullName>
    </submittedName>
</protein>